<dbReference type="AlphaFoldDB" id="X0V079"/>
<dbReference type="InterPro" id="IPR006698">
    <property type="entry name" value="UPF0229"/>
</dbReference>
<feature type="region of interest" description="Disordered" evidence="1">
    <location>
        <begin position="1"/>
        <end position="25"/>
    </location>
</feature>
<evidence type="ECO:0008006" key="3">
    <source>
        <dbReference type="Google" id="ProtNLM"/>
    </source>
</evidence>
<dbReference type="Pfam" id="PF04285">
    <property type="entry name" value="DUF444"/>
    <property type="match status" value="1"/>
</dbReference>
<sequence length="267" mass="30681">DGKPGDIIGRRQGKGDPSSKGSHHQDMEAEVDIDYLLDVMFEDLGLPWLDPKKKNAIEIPKGWKFEAISKKGVYSRIHKKRTMKEAIKRNVLFIQEIIEQTKCSYEDAGKALHQSKGDIENAIKIIINEELDTEIEGSGFLIHDDDIRYKQIKEDVEICSKAVVFALMDVSGSMTADKKYLMKSLLFWMVSWLRKQYEAVEIRFIQHTETAKEVDEDTFFHGGETGGTLAESAFRKANYIIDTEYPLDEWNVYTIYCGDGEDWEPLR</sequence>
<name>X0V079_9ZZZZ</name>
<gene>
    <name evidence="2" type="ORF">S01H1_40289</name>
</gene>
<comment type="caution">
    <text evidence="2">The sequence shown here is derived from an EMBL/GenBank/DDBJ whole genome shotgun (WGS) entry which is preliminary data.</text>
</comment>
<feature type="non-terminal residue" evidence="2">
    <location>
        <position position="1"/>
    </location>
</feature>
<evidence type="ECO:0000313" key="2">
    <source>
        <dbReference type="EMBL" id="GAG04857.1"/>
    </source>
</evidence>
<dbReference type="Gene3D" id="1.10.8.10">
    <property type="entry name" value="DNA helicase RuvA subunit, C-terminal domain"/>
    <property type="match status" value="1"/>
</dbReference>
<evidence type="ECO:0000256" key="1">
    <source>
        <dbReference type="SAM" id="MobiDB-lite"/>
    </source>
</evidence>
<feature type="non-terminal residue" evidence="2">
    <location>
        <position position="267"/>
    </location>
</feature>
<dbReference type="PANTHER" id="PTHR30510">
    <property type="entry name" value="UPF0229 PROTEIN YEAH"/>
    <property type="match status" value="1"/>
</dbReference>
<proteinExistence type="predicted"/>
<reference evidence="2" key="1">
    <citation type="journal article" date="2014" name="Front. Microbiol.">
        <title>High frequency of phylogenetically diverse reductive dehalogenase-homologous genes in deep subseafloor sedimentary metagenomes.</title>
        <authorList>
            <person name="Kawai M."/>
            <person name="Futagami T."/>
            <person name="Toyoda A."/>
            <person name="Takaki Y."/>
            <person name="Nishi S."/>
            <person name="Hori S."/>
            <person name="Arai W."/>
            <person name="Tsubouchi T."/>
            <person name="Morono Y."/>
            <person name="Uchiyama I."/>
            <person name="Ito T."/>
            <person name="Fujiyama A."/>
            <person name="Inagaki F."/>
            <person name="Takami H."/>
        </authorList>
    </citation>
    <scope>NUCLEOTIDE SEQUENCE</scope>
    <source>
        <strain evidence="2">Expedition CK06-06</strain>
    </source>
</reference>
<protein>
    <recommendedName>
        <fullName evidence="3">DUF444 family protein</fullName>
    </recommendedName>
</protein>
<dbReference type="EMBL" id="BARS01025501">
    <property type="protein sequence ID" value="GAG04857.1"/>
    <property type="molecule type" value="Genomic_DNA"/>
</dbReference>
<dbReference type="InterPro" id="IPR009060">
    <property type="entry name" value="UBA-like_sf"/>
</dbReference>
<organism evidence="2">
    <name type="scientific">marine sediment metagenome</name>
    <dbReference type="NCBI Taxonomy" id="412755"/>
    <lineage>
        <taxon>unclassified sequences</taxon>
        <taxon>metagenomes</taxon>
        <taxon>ecological metagenomes</taxon>
    </lineage>
</organism>
<dbReference type="PANTHER" id="PTHR30510:SF2">
    <property type="entry name" value="UPF0229 PROTEIN YEAH"/>
    <property type="match status" value="1"/>
</dbReference>
<accession>X0V079</accession>
<dbReference type="SUPFAM" id="SSF46934">
    <property type="entry name" value="UBA-like"/>
    <property type="match status" value="1"/>
</dbReference>